<evidence type="ECO:0000313" key="1">
    <source>
        <dbReference type="EMBL" id="KMS95272.1"/>
    </source>
</evidence>
<dbReference type="AlphaFoldDB" id="A0A0J8B645"/>
<sequence length="70" mass="8082">VCSLTVIAMNLSSIQPLYLMPRRSHRRGEADTILINPGRLSNYLPFISARDSFSNPRYRRLKMNMEQSTP</sequence>
<dbReference type="EMBL" id="KQ090492">
    <property type="protein sequence ID" value="KMS95272.1"/>
    <property type="molecule type" value="Genomic_DNA"/>
</dbReference>
<accession>A0A0J8B645</accession>
<reference evidence="1 2" key="1">
    <citation type="journal article" date="2014" name="Nature">
        <title>The genome of the recently domesticated crop plant sugar beet (Beta vulgaris).</title>
        <authorList>
            <person name="Dohm J.C."/>
            <person name="Minoche A.E."/>
            <person name="Holtgrawe D."/>
            <person name="Capella-Gutierrez S."/>
            <person name="Zakrzewski F."/>
            <person name="Tafer H."/>
            <person name="Rupp O."/>
            <person name="Sorensen T.R."/>
            <person name="Stracke R."/>
            <person name="Reinhardt R."/>
            <person name="Goesmann A."/>
            <person name="Kraft T."/>
            <person name="Schulz B."/>
            <person name="Stadler P.F."/>
            <person name="Schmidt T."/>
            <person name="Gabaldon T."/>
            <person name="Lehrach H."/>
            <person name="Weisshaar B."/>
            <person name="Himmelbauer H."/>
        </authorList>
    </citation>
    <scope>NUCLEOTIDE SEQUENCE [LARGE SCALE GENOMIC DNA]</scope>
    <source>
        <tissue evidence="1">Taproot</tissue>
    </source>
</reference>
<dbReference type="Gramene" id="KMS95272">
    <property type="protein sequence ID" value="KMS95272"/>
    <property type="gene ID" value="BVRB_009810"/>
</dbReference>
<gene>
    <name evidence="1" type="ORF">BVRB_009810</name>
</gene>
<dbReference type="Proteomes" id="UP000035740">
    <property type="component" value="Unassembled WGS sequence"/>
</dbReference>
<proteinExistence type="predicted"/>
<name>A0A0J8B645_BETVV</name>
<keyword evidence="2" id="KW-1185">Reference proteome</keyword>
<organism evidence="1 2">
    <name type="scientific">Beta vulgaris subsp. vulgaris</name>
    <name type="common">Beet</name>
    <dbReference type="NCBI Taxonomy" id="3555"/>
    <lineage>
        <taxon>Eukaryota</taxon>
        <taxon>Viridiplantae</taxon>
        <taxon>Streptophyta</taxon>
        <taxon>Embryophyta</taxon>
        <taxon>Tracheophyta</taxon>
        <taxon>Spermatophyta</taxon>
        <taxon>Magnoliopsida</taxon>
        <taxon>eudicotyledons</taxon>
        <taxon>Gunneridae</taxon>
        <taxon>Pentapetalae</taxon>
        <taxon>Caryophyllales</taxon>
        <taxon>Chenopodiaceae</taxon>
        <taxon>Betoideae</taxon>
        <taxon>Beta</taxon>
    </lineage>
</organism>
<evidence type="ECO:0000313" key="2">
    <source>
        <dbReference type="Proteomes" id="UP000035740"/>
    </source>
</evidence>
<protein>
    <submittedName>
        <fullName evidence="1">Uncharacterized protein</fullName>
    </submittedName>
</protein>
<feature type="non-terminal residue" evidence="1">
    <location>
        <position position="1"/>
    </location>
</feature>